<sequence>MKGKWLIAGIAIILGILSIRQLSYTWYTNKVECEAYENSRDEAHEQIVLDSLANDTLDLGIISYNYRDAKNKEMKLGLDLRGGISVILQVQVRDLLEDLADKSENPIFVEALNSADIKQRSQGNRAYVDIFFDEFERLRTEKNQPSLKYSSADIFGNRKNATKIDFNASDEQVKQLIKEDIDAKIGTAFQVISSRINRFGVVEPVIQRLGSEGDGRILVEMPGEKNKDRIKNLLQSTAKLEFWKVEANNPNVISYFTTVDPKSLGVSTELTNLTSLIQQPVEGNSLFSVATKDTAVFNQVLSSPGLKASLPSNIRNFKFAWGNKPVVSQNPAVSGNLLSLYALSGDSSNNPLLPGEVVDQATGERNMGSITNEPVVSMRMNAEGASRWARITEENVGNSIAIVLDNMVYSAPNINEPIKGGSSQISGNFTLQEAQDLANILQAGSLPASSKIVQLEEVGPSLGQEAINSSLIAFTVVFIMLLIWMIFYYSRAGVYADIALTVNILFLLGLMVGLFGATLSLPGIAGIILTLGMAIDANIIINERVKDEMIHHNKSLKEAIGIAYSWKGAISAIVDANVTSILTAAILLIFGKGPVQGFAITLIIGLSVSMFTAIFLTKLFVDNRLEKGKDVKFFTSITKNWFQGLNIDFMAKRKMFYTISIVASIACIAIIAVRGFDLGVDFQGGRTYTVRFDKPVDANEIRQSLEKTLIDDDGTSAAPTVKIFGPSNQVKITTKLKSTEESTEVDEEIKKKIYDGVKANLPADLSYADFSSDKTEIGVMSVVKVGPTIADDTTRSSVIAVVLALLGVGIYILVRFKWQFGVGIVVAALHDVIIILGLFAALHGILPFNLEIDQAFIAAILTVIGYSINDSVIIFDRIREYLGLYPRMPFYDLINKATNNTLSRTINNSLSMLLVVVIIFIFGGETIKGFMFAMIVGVIVGTYSSIYISSQVMYDLTKNKIKRQQDTIEE</sequence>
<evidence type="ECO:0000259" key="12">
    <source>
        <dbReference type="Pfam" id="PF21760"/>
    </source>
</evidence>
<feature type="domain" description="Protein export membrane protein SecD/SecF C-terminal" evidence="11">
    <location>
        <begin position="449"/>
        <end position="619"/>
    </location>
</feature>
<dbReference type="InterPro" id="IPR055344">
    <property type="entry name" value="SecD_SecF_C_bact"/>
</dbReference>
<comment type="subcellular location">
    <subcellularLocation>
        <location evidence="1 9">Cell membrane</location>
        <topology evidence="1 9">Multi-pass membrane protein</topology>
    </subcellularLocation>
</comment>
<dbReference type="Gene3D" id="3.30.1360.200">
    <property type="match status" value="1"/>
</dbReference>
<dbReference type="NCBIfam" id="TIGR01129">
    <property type="entry name" value="secD"/>
    <property type="match status" value="1"/>
</dbReference>
<evidence type="ECO:0000256" key="8">
    <source>
        <dbReference type="ARBA" id="ARBA00023136"/>
    </source>
</evidence>
<dbReference type="SUPFAM" id="SSF82866">
    <property type="entry name" value="Multidrug efflux transporter AcrB transmembrane domain"/>
    <property type="match status" value="2"/>
</dbReference>
<dbReference type="RefSeq" id="WP_354507314.1">
    <property type="nucleotide sequence ID" value="NZ_JBEPMO010000003.1"/>
</dbReference>
<protein>
    <recommendedName>
        <fullName evidence="9 10">Multifunctional fusion protein</fullName>
    </recommendedName>
    <domain>
        <recommendedName>
            <fullName evidence="9">Protein translocase subunit SecD</fullName>
        </recommendedName>
    </domain>
    <domain>
        <recommendedName>
            <fullName evidence="10">Protein-export membrane protein SecF</fullName>
        </recommendedName>
    </domain>
</protein>
<feature type="transmembrane region" description="Helical" evidence="9">
    <location>
        <begin position="930"/>
        <end position="954"/>
    </location>
</feature>
<dbReference type="InterPro" id="IPR005791">
    <property type="entry name" value="SecD"/>
</dbReference>
<evidence type="ECO:0000313" key="14">
    <source>
        <dbReference type="EMBL" id="MET3731240.1"/>
    </source>
</evidence>
<name>A0ABV2LRP7_9FLAO</name>
<dbReference type="Gene3D" id="3.30.70.3220">
    <property type="match status" value="1"/>
</dbReference>
<dbReference type="NCBIfam" id="TIGR00966">
    <property type="entry name" value="transloc_SecF"/>
    <property type="match status" value="1"/>
</dbReference>
<dbReference type="HAMAP" id="MF_01464_B">
    <property type="entry name" value="SecF_B"/>
    <property type="match status" value="1"/>
</dbReference>
<keyword evidence="7 9" id="KW-0811">Translocation</keyword>
<feature type="transmembrane region" description="Helical" evidence="9">
    <location>
        <begin position="655"/>
        <end position="676"/>
    </location>
</feature>
<feature type="domain" description="Protein export membrane protein SecD/SecF C-terminal" evidence="11">
    <location>
        <begin position="775"/>
        <end position="958"/>
    </location>
</feature>
<evidence type="ECO:0000259" key="13">
    <source>
        <dbReference type="Pfam" id="PF22599"/>
    </source>
</evidence>
<dbReference type="NCBIfam" id="TIGR00916">
    <property type="entry name" value="2A0604s01"/>
    <property type="match status" value="2"/>
</dbReference>
<dbReference type="Gene3D" id="1.20.1640.10">
    <property type="entry name" value="Multidrug efflux transporter AcrB transmembrane domain"/>
    <property type="match status" value="2"/>
</dbReference>
<accession>A0ABV2LRP7</accession>
<feature type="domain" description="SecDF P1 head subdomain" evidence="13">
    <location>
        <begin position="350"/>
        <end position="448"/>
    </location>
</feature>
<dbReference type="Pfam" id="PF07549">
    <property type="entry name" value="Sec_GG"/>
    <property type="match status" value="2"/>
</dbReference>
<keyword evidence="4 9" id="KW-0812">Transmembrane</keyword>
<feature type="transmembrane region" description="Helical" evidence="9">
    <location>
        <begin position="494"/>
        <end position="515"/>
    </location>
</feature>
<dbReference type="InterPro" id="IPR048631">
    <property type="entry name" value="SecD_1st"/>
</dbReference>
<reference evidence="14 15" key="1">
    <citation type="submission" date="2024-06" db="EMBL/GenBank/DDBJ databases">
        <title>Genomic Encyclopedia of Type Strains, Phase IV (KMG-IV): sequencing the most valuable type-strain genomes for metagenomic binning, comparative biology and taxonomic classification.</title>
        <authorList>
            <person name="Goeker M."/>
        </authorList>
    </citation>
    <scope>NUCLEOTIDE SEQUENCE [LARGE SCALE GENOMIC DNA]</scope>
    <source>
        <strain evidence="14 15">DSM 29388</strain>
    </source>
</reference>
<dbReference type="Proteomes" id="UP001549146">
    <property type="component" value="Unassembled WGS sequence"/>
</dbReference>
<dbReference type="PANTHER" id="PTHR30081">
    <property type="entry name" value="PROTEIN-EXPORT MEMBRANE PROTEIN SEC"/>
    <property type="match status" value="1"/>
</dbReference>
<dbReference type="HAMAP" id="MF_01463_B">
    <property type="entry name" value="SecD_B"/>
    <property type="match status" value="1"/>
</dbReference>
<evidence type="ECO:0000256" key="1">
    <source>
        <dbReference type="ARBA" id="ARBA00004651"/>
    </source>
</evidence>
<evidence type="ECO:0000256" key="6">
    <source>
        <dbReference type="ARBA" id="ARBA00022989"/>
    </source>
</evidence>
<dbReference type="InterPro" id="IPR048634">
    <property type="entry name" value="SecD_SecF_C"/>
</dbReference>
<dbReference type="Pfam" id="PF21760">
    <property type="entry name" value="SecD_1st"/>
    <property type="match status" value="1"/>
</dbReference>
<dbReference type="InterPro" id="IPR054384">
    <property type="entry name" value="SecDF_P1_head"/>
</dbReference>
<evidence type="ECO:0000259" key="11">
    <source>
        <dbReference type="Pfam" id="PF02355"/>
    </source>
</evidence>
<feature type="transmembrane region" description="Helical" evidence="9">
    <location>
        <begin position="821"/>
        <end position="843"/>
    </location>
</feature>
<feature type="transmembrane region" description="Helical" evidence="9">
    <location>
        <begin position="466"/>
        <end position="487"/>
    </location>
</feature>
<evidence type="ECO:0000256" key="9">
    <source>
        <dbReference type="HAMAP-Rule" id="MF_01463"/>
    </source>
</evidence>
<feature type="transmembrane region" description="Helical" evidence="9">
    <location>
        <begin position="855"/>
        <end position="875"/>
    </location>
</feature>
<feature type="transmembrane region" description="Helical" evidence="9">
    <location>
        <begin position="597"/>
        <end position="621"/>
    </location>
</feature>
<feature type="transmembrane region" description="Helical" evidence="9">
    <location>
        <begin position="906"/>
        <end position="924"/>
    </location>
</feature>
<dbReference type="InterPro" id="IPR022813">
    <property type="entry name" value="SecD/SecF_arch_bac"/>
</dbReference>
<comment type="caution">
    <text evidence="14">The sequence shown here is derived from an EMBL/GenBank/DDBJ whole genome shotgun (WGS) entry which is preliminary data.</text>
</comment>
<dbReference type="InterPro" id="IPR022646">
    <property type="entry name" value="SecD/SecF_CS"/>
</dbReference>
<keyword evidence="5 9" id="KW-0653">Protein transport</keyword>
<comment type="subunit">
    <text evidence="10">Forms a complex with SecD. Part of the essential Sec protein translocation apparatus which comprises SecA, SecYEG and auxiliary proteins SecDF. Other proteins may also be involved.</text>
</comment>
<feature type="transmembrane region" description="Helical" evidence="9">
    <location>
        <begin position="562"/>
        <end position="591"/>
    </location>
</feature>
<feature type="domain" description="Protein translocase subunit SecDF P1" evidence="12">
    <location>
        <begin position="187"/>
        <end position="246"/>
    </location>
</feature>
<feature type="transmembrane region" description="Helical" evidence="9">
    <location>
        <begin position="521"/>
        <end position="541"/>
    </location>
</feature>
<comment type="subunit">
    <text evidence="9">Forms a complex with SecF. Part of the essential Sec protein translocation apparatus which comprises SecA, SecYEG and auxiliary proteins SecDF. Other proteins may also be involved.</text>
</comment>
<keyword evidence="6 9" id="KW-1133">Transmembrane helix</keyword>
<dbReference type="PANTHER" id="PTHR30081:SF1">
    <property type="entry name" value="PROTEIN TRANSLOCASE SUBUNIT SECD"/>
    <property type="match status" value="1"/>
</dbReference>
<organism evidence="14 15">
    <name type="scientific">Moheibacter stercoris</name>
    <dbReference type="NCBI Taxonomy" id="1628251"/>
    <lineage>
        <taxon>Bacteria</taxon>
        <taxon>Pseudomonadati</taxon>
        <taxon>Bacteroidota</taxon>
        <taxon>Flavobacteriia</taxon>
        <taxon>Flavobacteriales</taxon>
        <taxon>Weeksellaceae</taxon>
        <taxon>Moheibacter</taxon>
    </lineage>
</organism>
<evidence type="ECO:0000256" key="10">
    <source>
        <dbReference type="HAMAP-Rule" id="MF_01464"/>
    </source>
</evidence>
<evidence type="ECO:0000256" key="4">
    <source>
        <dbReference type="ARBA" id="ARBA00022692"/>
    </source>
</evidence>
<dbReference type="Pfam" id="PF22599">
    <property type="entry name" value="SecDF_P1_head"/>
    <property type="match status" value="1"/>
</dbReference>
<dbReference type="PRINTS" id="PR01755">
    <property type="entry name" value="SECFTRNLCASE"/>
</dbReference>
<comment type="similarity">
    <text evidence="10">Belongs to the SecD/SecF family. SecF subfamily.</text>
</comment>
<comment type="similarity">
    <text evidence="9">Belongs to the SecD/SecF family. SecD subfamily.</text>
</comment>
<feature type="transmembrane region" description="Helical" evidence="9">
    <location>
        <begin position="796"/>
        <end position="814"/>
    </location>
</feature>
<comment type="caution">
    <text evidence="9">Lacks conserved residue(s) required for the propagation of feature annotation.</text>
</comment>
<gene>
    <name evidence="9" type="primary">secD</name>
    <name evidence="10" type="synonym">secF</name>
    <name evidence="14" type="ORF">ABID46_000807</name>
</gene>
<keyword evidence="8 9" id="KW-0472">Membrane</keyword>
<dbReference type="EMBL" id="JBEPMO010000003">
    <property type="protein sequence ID" value="MET3731240.1"/>
    <property type="molecule type" value="Genomic_DNA"/>
</dbReference>
<dbReference type="InterPro" id="IPR022645">
    <property type="entry name" value="SecD/SecF_bac"/>
</dbReference>
<keyword evidence="15" id="KW-1185">Reference proteome</keyword>
<proteinExistence type="inferred from homology"/>
<comment type="function">
    <text evidence="9">Part of the Sec protein translocase complex. Interacts with the SecYEG preprotein conducting channel. SecDF uses the proton motive force (PMF) to complete protein translocation after the ATP-dependent function of SecA.</text>
</comment>
<evidence type="ECO:0000256" key="5">
    <source>
        <dbReference type="ARBA" id="ARBA00022927"/>
    </source>
</evidence>
<dbReference type="InterPro" id="IPR005665">
    <property type="entry name" value="SecF_bac"/>
</dbReference>
<keyword evidence="2 9" id="KW-0813">Transport</keyword>
<evidence type="ECO:0000256" key="3">
    <source>
        <dbReference type="ARBA" id="ARBA00022475"/>
    </source>
</evidence>
<dbReference type="Pfam" id="PF02355">
    <property type="entry name" value="SecD_SecF_C"/>
    <property type="match status" value="2"/>
</dbReference>
<evidence type="ECO:0000256" key="2">
    <source>
        <dbReference type="ARBA" id="ARBA00022448"/>
    </source>
</evidence>
<evidence type="ECO:0000313" key="15">
    <source>
        <dbReference type="Proteomes" id="UP001549146"/>
    </source>
</evidence>
<keyword evidence="3 9" id="KW-1003">Cell membrane</keyword>
<evidence type="ECO:0000256" key="7">
    <source>
        <dbReference type="ARBA" id="ARBA00023010"/>
    </source>
</evidence>